<feature type="domain" description="ATP-grasp" evidence="2">
    <location>
        <begin position="103"/>
        <end position="280"/>
    </location>
</feature>
<gene>
    <name evidence="3" type="ORF">CR194_10830</name>
</gene>
<dbReference type="GO" id="GO:0005524">
    <property type="term" value="F:ATP binding"/>
    <property type="evidence" value="ECO:0007669"/>
    <property type="project" value="UniProtKB-UniRule"/>
</dbReference>
<evidence type="ECO:0000256" key="1">
    <source>
        <dbReference type="PROSITE-ProRule" id="PRU00409"/>
    </source>
</evidence>
<reference evidence="3 4" key="1">
    <citation type="submission" date="2017-10" db="EMBL/GenBank/DDBJ databases">
        <title>Bacillus sp. nov., a halophilic bacterium isolated from a Keqin Lake.</title>
        <authorList>
            <person name="Wang H."/>
        </authorList>
    </citation>
    <scope>NUCLEOTIDE SEQUENCE [LARGE SCALE GENOMIC DNA]</scope>
    <source>
        <strain evidence="3 4">KQ-12</strain>
    </source>
</reference>
<dbReference type="InterPro" id="IPR013651">
    <property type="entry name" value="ATP-grasp_RimK-type"/>
</dbReference>
<dbReference type="InterPro" id="IPR011761">
    <property type="entry name" value="ATP-grasp"/>
</dbReference>
<dbReference type="Proteomes" id="UP000248214">
    <property type="component" value="Unassembled WGS sequence"/>
</dbReference>
<dbReference type="EMBL" id="PDOD01000002">
    <property type="protein sequence ID" value="PYZ93645.1"/>
    <property type="molecule type" value="Genomic_DNA"/>
</dbReference>
<dbReference type="GO" id="GO:0009432">
    <property type="term" value="P:SOS response"/>
    <property type="evidence" value="ECO:0007669"/>
    <property type="project" value="TreeGrafter"/>
</dbReference>
<evidence type="ECO:0000313" key="4">
    <source>
        <dbReference type="Proteomes" id="UP000248214"/>
    </source>
</evidence>
<dbReference type="GO" id="GO:0018169">
    <property type="term" value="F:ribosomal S6-glutamic acid ligase activity"/>
    <property type="evidence" value="ECO:0007669"/>
    <property type="project" value="TreeGrafter"/>
</dbReference>
<dbReference type="GO" id="GO:0046872">
    <property type="term" value="F:metal ion binding"/>
    <property type="evidence" value="ECO:0007669"/>
    <property type="project" value="InterPro"/>
</dbReference>
<organism evidence="3 4">
    <name type="scientific">Salipaludibacillus keqinensis</name>
    <dbReference type="NCBI Taxonomy" id="2045207"/>
    <lineage>
        <taxon>Bacteria</taxon>
        <taxon>Bacillati</taxon>
        <taxon>Bacillota</taxon>
        <taxon>Bacilli</taxon>
        <taxon>Bacillales</taxon>
        <taxon>Bacillaceae</taxon>
    </lineage>
</organism>
<protein>
    <recommendedName>
        <fullName evidence="2">ATP-grasp domain-containing protein</fullName>
    </recommendedName>
</protein>
<evidence type="ECO:0000259" key="2">
    <source>
        <dbReference type="PROSITE" id="PS50975"/>
    </source>
</evidence>
<dbReference type="Gene3D" id="3.40.50.20">
    <property type="match status" value="1"/>
</dbReference>
<dbReference type="SUPFAM" id="SSF56059">
    <property type="entry name" value="Glutathione synthetase ATP-binding domain-like"/>
    <property type="match status" value="1"/>
</dbReference>
<accession>A0A323TVT5</accession>
<dbReference type="Gene3D" id="3.30.470.20">
    <property type="entry name" value="ATP-grasp fold, B domain"/>
    <property type="match status" value="1"/>
</dbReference>
<dbReference type="GO" id="GO:0005737">
    <property type="term" value="C:cytoplasm"/>
    <property type="evidence" value="ECO:0007669"/>
    <property type="project" value="TreeGrafter"/>
</dbReference>
<keyword evidence="4" id="KW-1185">Reference proteome</keyword>
<dbReference type="PANTHER" id="PTHR21621:SF0">
    <property type="entry name" value="BETA-CITRYLGLUTAMATE SYNTHASE B-RELATED"/>
    <property type="match status" value="1"/>
</dbReference>
<dbReference type="Pfam" id="PF08443">
    <property type="entry name" value="RimK"/>
    <property type="match status" value="1"/>
</dbReference>
<evidence type="ECO:0000313" key="3">
    <source>
        <dbReference type="EMBL" id="PYZ93645.1"/>
    </source>
</evidence>
<keyword evidence="1" id="KW-0547">Nucleotide-binding</keyword>
<proteinExistence type="predicted"/>
<keyword evidence="1" id="KW-0067">ATP-binding</keyword>
<comment type="caution">
    <text evidence="3">The sequence shown here is derived from an EMBL/GenBank/DDBJ whole genome shotgun (WGS) entry which is preliminary data.</text>
</comment>
<dbReference type="PANTHER" id="PTHR21621">
    <property type="entry name" value="RIBOSOMAL PROTEIN S6 MODIFICATION PROTEIN"/>
    <property type="match status" value="1"/>
</dbReference>
<dbReference type="RefSeq" id="WP_110609677.1">
    <property type="nucleotide sequence ID" value="NZ_PDOD01000002.1"/>
</dbReference>
<sequence length="287" mass="32050">MTHLTGWLIYREKDIVRNRRFIDMLQEAASSKEITLKLIPYEQLQIDVSQQAGFFPAKDGDKPDFIINRSVSPWLNELVELLGIRCFNRAYVSRIANDKRLSHAVLANIGIPMLQSSVIHRNRLTENESGFSSPYILKDPLGRGGTGVELIDPKKGLGNIAATLQEDLLHQPVGGKKGKDLRVYIVGNTIIGAVLRESATDFRANLSTGGNSSLYTLSDDEVSIVHKITNAIQIDFAGLDFLIGDDNRLLFNELEDAVGCRSLYMSSDINIADLFMDYIYQEMTPNQ</sequence>
<dbReference type="AlphaFoldDB" id="A0A323TVT5"/>
<dbReference type="OrthoDB" id="4426445at2"/>
<name>A0A323TVT5_9BACI</name>
<dbReference type="PROSITE" id="PS50975">
    <property type="entry name" value="ATP_GRASP"/>
    <property type="match status" value="1"/>
</dbReference>